<dbReference type="CDD" id="cd04301">
    <property type="entry name" value="NAT_SF"/>
    <property type="match status" value="1"/>
</dbReference>
<name>A0A0U1HMH2_YERRO</name>
<evidence type="ECO:0000313" key="4">
    <source>
        <dbReference type="EMBL" id="AJJ11385.1"/>
    </source>
</evidence>
<keyword evidence="6" id="KW-1185">Reference proteome</keyword>
<gene>
    <name evidence="4" type="ORF">CH64_871</name>
    <name evidence="5" type="ORF">ERS008555_00044</name>
</gene>
<dbReference type="AlphaFoldDB" id="A0A0U1HMH2"/>
<dbReference type="InterPro" id="IPR050832">
    <property type="entry name" value="Bact_Acetyltransf"/>
</dbReference>
<dbReference type="GO" id="GO:0016747">
    <property type="term" value="F:acyltransferase activity, transferring groups other than amino-acyl groups"/>
    <property type="evidence" value="ECO:0007669"/>
    <property type="project" value="InterPro"/>
</dbReference>
<dbReference type="OrthoDB" id="9787920at2"/>
<protein>
    <submittedName>
        <fullName evidence="4">Acetyltransferase domain protein</fullName>
    </submittedName>
    <submittedName>
        <fullName evidence="5">Putative acetyltransferase</fullName>
    </submittedName>
</protein>
<dbReference type="InterPro" id="IPR016181">
    <property type="entry name" value="Acyl_CoA_acyltransferase"/>
</dbReference>
<dbReference type="EMBL" id="CP009787">
    <property type="protein sequence ID" value="AJJ11385.1"/>
    <property type="molecule type" value="Genomic_DNA"/>
</dbReference>
<dbReference type="RefSeq" id="WP_004713154.1">
    <property type="nucleotide sequence ID" value="NZ_CABIHO010000104.1"/>
</dbReference>
<dbReference type="SUPFAM" id="SSF55729">
    <property type="entry name" value="Acyl-CoA N-acyltransferases (Nat)"/>
    <property type="match status" value="1"/>
</dbReference>
<reference evidence="4 6" key="1">
    <citation type="journal article" date="2015" name="Genome Announc.">
        <title>Thirty-Two Complete Genome Assemblies of Nine Yersinia Species, Including Y. pestis, Y. pseudotuberculosis, and Y. enterocolitica.</title>
        <authorList>
            <person name="Johnson S.L."/>
            <person name="Daligault H.E."/>
            <person name="Davenport K.W."/>
            <person name="Jaissle J."/>
            <person name="Frey K.G."/>
            <person name="Ladner J.T."/>
            <person name="Broomall S.M."/>
            <person name="Bishop-Lilly K.A."/>
            <person name="Bruce D.C."/>
            <person name="Coyne S.R."/>
            <person name="Gibbons H.S."/>
            <person name="Lo C.C."/>
            <person name="Munk A.C."/>
            <person name="Rosenzweig C.N."/>
            <person name="Koroleva G.I."/>
            <person name="Palacios G.F."/>
            <person name="Redden C.L."/>
            <person name="Xu Y."/>
            <person name="Minogue T.D."/>
            <person name="Chain P.S."/>
        </authorList>
    </citation>
    <scope>NUCLEOTIDE SEQUENCE [LARGE SCALE GENOMIC DNA]</scope>
    <source>
        <strain evidence="4 6">YRA</strain>
    </source>
</reference>
<reference evidence="5" key="3">
    <citation type="submission" date="2015-03" db="EMBL/GenBank/DDBJ databases">
        <authorList>
            <person name="Murphy D."/>
        </authorList>
    </citation>
    <scope>NUCLEOTIDE SEQUENCE [LARGE SCALE GENOMIC DNA]</scope>
    <source>
        <strain evidence="5">68/02</strain>
    </source>
</reference>
<evidence type="ECO:0000259" key="3">
    <source>
        <dbReference type="PROSITE" id="PS51186"/>
    </source>
</evidence>
<dbReference type="Gene3D" id="3.40.630.30">
    <property type="match status" value="1"/>
</dbReference>
<dbReference type="PROSITE" id="PS51186">
    <property type="entry name" value="GNAT"/>
    <property type="match status" value="1"/>
</dbReference>
<reference evidence="7" key="2">
    <citation type="submission" date="2015-03" db="EMBL/GenBank/DDBJ databases">
        <authorList>
            <consortium name="Pathogen Informatics"/>
            <person name="Murphy D."/>
        </authorList>
    </citation>
    <scope>NUCLEOTIDE SEQUENCE [LARGE SCALE GENOMIC DNA]</scope>
    <source>
        <strain evidence="7">68/02</strain>
    </source>
</reference>
<dbReference type="GeneID" id="45566209"/>
<evidence type="ECO:0000256" key="1">
    <source>
        <dbReference type="ARBA" id="ARBA00022679"/>
    </source>
</evidence>
<keyword evidence="1 5" id="KW-0808">Transferase</keyword>
<evidence type="ECO:0000313" key="7">
    <source>
        <dbReference type="Proteomes" id="UP000042054"/>
    </source>
</evidence>
<organism evidence="5 7">
    <name type="scientific">Yersinia rohdei</name>
    <dbReference type="NCBI Taxonomy" id="29485"/>
    <lineage>
        <taxon>Bacteria</taxon>
        <taxon>Pseudomonadati</taxon>
        <taxon>Pseudomonadota</taxon>
        <taxon>Gammaproteobacteria</taxon>
        <taxon>Enterobacterales</taxon>
        <taxon>Yersiniaceae</taxon>
        <taxon>Yersinia</taxon>
    </lineage>
</organism>
<evidence type="ECO:0000256" key="2">
    <source>
        <dbReference type="ARBA" id="ARBA00023315"/>
    </source>
</evidence>
<dbReference type="Proteomes" id="UP000042054">
    <property type="component" value="Unassembled WGS sequence"/>
</dbReference>
<sequence length="141" mass="15816">MKLTQTQTDAPTPEDIAEIMAGLKAFNRNFVGDNSRKPLAVFITGEQGEKLGGITGYTLGNCLSIELLWVSDALRHSGAGSKLMHAVEHEARQRGCQFAQVDTFSFQARPFYEKHGYQLKMTLENVVGEYHRYYLTKNLNS</sequence>
<dbReference type="Proteomes" id="UP000031914">
    <property type="component" value="Chromosome"/>
</dbReference>
<dbReference type="InterPro" id="IPR000182">
    <property type="entry name" value="GNAT_dom"/>
</dbReference>
<keyword evidence="2" id="KW-0012">Acyltransferase</keyword>
<evidence type="ECO:0000313" key="6">
    <source>
        <dbReference type="Proteomes" id="UP000031914"/>
    </source>
</evidence>
<dbReference type="STRING" id="29485.CH64_871"/>
<accession>A0A0U1HMH2</accession>
<proteinExistence type="predicted"/>
<feature type="domain" description="N-acetyltransferase" evidence="3">
    <location>
        <begin position="1"/>
        <end position="140"/>
    </location>
</feature>
<evidence type="ECO:0000313" key="5">
    <source>
        <dbReference type="EMBL" id="CQI87723.1"/>
    </source>
</evidence>
<dbReference type="KEGG" id="yro:CH64_871"/>
<dbReference type="PANTHER" id="PTHR43877">
    <property type="entry name" value="AMINOALKYLPHOSPHONATE N-ACETYLTRANSFERASE-RELATED-RELATED"/>
    <property type="match status" value="1"/>
</dbReference>
<dbReference type="EMBL" id="CTKE01000001">
    <property type="protein sequence ID" value="CQI87723.1"/>
    <property type="molecule type" value="Genomic_DNA"/>
</dbReference>
<dbReference type="Pfam" id="PF00583">
    <property type="entry name" value="Acetyltransf_1"/>
    <property type="match status" value="1"/>
</dbReference>
<dbReference type="PANTHER" id="PTHR43877:SF2">
    <property type="entry name" value="AMINOALKYLPHOSPHONATE N-ACETYLTRANSFERASE-RELATED"/>
    <property type="match status" value="1"/>
</dbReference>